<feature type="repeat" description="TPR" evidence="1">
    <location>
        <begin position="227"/>
        <end position="260"/>
    </location>
</feature>
<protein>
    <recommendedName>
        <fullName evidence="4">Tetratricopeptide repeat protein</fullName>
    </recommendedName>
</protein>
<dbReference type="eggNOG" id="COG0457">
    <property type="taxonomic scope" value="Bacteria"/>
</dbReference>
<dbReference type="SMART" id="SM00028">
    <property type="entry name" value="TPR"/>
    <property type="match status" value="4"/>
</dbReference>
<dbReference type="InterPro" id="IPR011990">
    <property type="entry name" value="TPR-like_helical_dom_sf"/>
</dbReference>
<dbReference type="STRING" id="317619.GCA_000332315_00712"/>
<organism evidence="2 3">
    <name type="scientific">Prochlorothrix hollandica PCC 9006 = CALU 1027</name>
    <dbReference type="NCBI Taxonomy" id="317619"/>
    <lineage>
        <taxon>Bacteria</taxon>
        <taxon>Bacillati</taxon>
        <taxon>Cyanobacteriota</taxon>
        <taxon>Cyanophyceae</taxon>
        <taxon>Prochlorotrichales</taxon>
        <taxon>Prochlorotrichaceae</taxon>
        <taxon>Prochlorothrix</taxon>
    </lineage>
</organism>
<dbReference type="AlphaFoldDB" id="A0A0M2Q072"/>
<dbReference type="Proteomes" id="UP000034681">
    <property type="component" value="Unassembled WGS sequence"/>
</dbReference>
<reference evidence="2" key="1">
    <citation type="submission" date="2012-04" db="EMBL/GenBank/DDBJ databases">
        <authorList>
            <person name="Borisov I.G."/>
            <person name="Ivanikova N.V."/>
            <person name="Pinevich A.V."/>
        </authorList>
    </citation>
    <scope>NUCLEOTIDE SEQUENCE</scope>
    <source>
        <strain evidence="2">CALU 1027</strain>
    </source>
</reference>
<keyword evidence="1" id="KW-0802">TPR repeat</keyword>
<comment type="caution">
    <text evidence="2">The sequence shown here is derived from an EMBL/GenBank/DDBJ whole genome shotgun (WGS) entry which is preliminary data.</text>
</comment>
<keyword evidence="3" id="KW-1185">Reference proteome</keyword>
<evidence type="ECO:0000313" key="2">
    <source>
        <dbReference type="EMBL" id="KKJ00042.1"/>
    </source>
</evidence>
<gene>
    <name evidence="2" type="ORF">PROH_09760</name>
</gene>
<dbReference type="Pfam" id="PF13432">
    <property type="entry name" value="TPR_16"/>
    <property type="match status" value="2"/>
</dbReference>
<sequence>MTTALAAYDEGLRLVENQGDNTPVETLVDVLLLRDRLQTLIHSADLESAYSLTISPEAQSQMGASSLSQFLSHLNQSDRRLKAQGHTIARQVPLEEWRSLLRSSEDAWWWFFQVPPIPPSRWDRYDWLWSALTVPFLTVNFALVVEISSHFVSNQPDTLGSIAVAGQGAMALLSASATLTSTGRQVVEKILKSVGLPKRYWHETQLIVALLLFVLLLGFKGYLPQLAQSYFQQGFAHEQNNQPLQARLSYSRALALDPNAMASHYRLGAIWEQLSNFEEAERQYEIAKTGGCLPAMNNLSHLYLSQYQDYNRAAALLVTTKQLLETTLASGTSLDLNADSCWQLDGEETKQLQAAIFKNLAWARLGQERYSQAVGYAEQATELSPQTGAAYCILALAQEAQGQLDSALTAWGGCLDFGREGQFDEDQWVAIAEERIQAAWGTTTETPNPPPNP</sequence>
<dbReference type="SUPFAM" id="SSF48452">
    <property type="entry name" value="TPR-like"/>
    <property type="match status" value="1"/>
</dbReference>
<dbReference type="RefSeq" id="WP_017711356.1">
    <property type="nucleotide sequence ID" value="NZ_KB235933.1"/>
</dbReference>
<name>A0A0M2Q072_PROHO</name>
<proteinExistence type="predicted"/>
<evidence type="ECO:0000313" key="3">
    <source>
        <dbReference type="Proteomes" id="UP000034681"/>
    </source>
</evidence>
<dbReference type="PROSITE" id="PS50005">
    <property type="entry name" value="TPR"/>
    <property type="match status" value="1"/>
</dbReference>
<dbReference type="InterPro" id="IPR019734">
    <property type="entry name" value="TPR_rpt"/>
</dbReference>
<accession>A0A0M2Q072</accession>
<dbReference type="Gene3D" id="1.25.40.10">
    <property type="entry name" value="Tetratricopeptide repeat domain"/>
    <property type="match status" value="2"/>
</dbReference>
<evidence type="ECO:0000256" key="1">
    <source>
        <dbReference type="PROSITE-ProRule" id="PRU00339"/>
    </source>
</evidence>
<dbReference type="EMBL" id="AJTX02000004">
    <property type="protein sequence ID" value="KKJ00042.1"/>
    <property type="molecule type" value="Genomic_DNA"/>
</dbReference>
<evidence type="ECO:0008006" key="4">
    <source>
        <dbReference type="Google" id="ProtNLM"/>
    </source>
</evidence>